<dbReference type="PANTHER" id="PTHR33371:SF17">
    <property type="entry name" value="MCE-FAMILY PROTEIN MCE1B"/>
    <property type="match status" value="1"/>
</dbReference>
<dbReference type="InterPro" id="IPR024516">
    <property type="entry name" value="Mce_C"/>
</dbReference>
<reference evidence="4" key="1">
    <citation type="journal article" date="2014" name="Genome Announc.">
        <title>Draft Genome Sequence of Mycobacterium triplex DSM 44626.</title>
        <authorList>
            <person name="Sassi M."/>
            <person name="Croce O."/>
            <person name="Robert C."/>
            <person name="Raoult D."/>
            <person name="Drancourt M."/>
        </authorList>
    </citation>
    <scope>NUCLEOTIDE SEQUENCE [LARGE SCALE GENOMIC DNA]</scope>
    <source>
        <strain evidence="4">DSM 44626</strain>
    </source>
</reference>
<dbReference type="EMBL" id="LQPY01000015">
    <property type="protein sequence ID" value="ORX05181.1"/>
    <property type="molecule type" value="Genomic_DNA"/>
</dbReference>
<evidence type="ECO:0000313" key="6">
    <source>
        <dbReference type="Proteomes" id="UP000193710"/>
    </source>
</evidence>
<dbReference type="PANTHER" id="PTHR33371">
    <property type="entry name" value="INTERMEMBRANE PHOSPHOLIPID TRANSPORT SYSTEM BINDING PROTEIN MLAD-RELATED"/>
    <property type="match status" value="1"/>
</dbReference>
<reference evidence="5 6" key="3">
    <citation type="submission" date="2016-01" db="EMBL/GenBank/DDBJ databases">
        <title>The new phylogeny of the genus Mycobacterium.</title>
        <authorList>
            <person name="Tarcisio F."/>
            <person name="Conor M."/>
            <person name="Antonella G."/>
            <person name="Elisabetta G."/>
            <person name="Giulia F.S."/>
            <person name="Sara T."/>
            <person name="Anna F."/>
            <person name="Clotilde B."/>
            <person name="Roberto B."/>
            <person name="Veronica D.S."/>
            <person name="Fabio R."/>
            <person name="Monica P."/>
            <person name="Olivier J."/>
            <person name="Enrico T."/>
            <person name="Nicola S."/>
        </authorList>
    </citation>
    <scope>NUCLEOTIDE SEQUENCE [LARGE SCALE GENOMIC DNA]</scope>
    <source>
        <strain evidence="5 6">DSM 44626</strain>
    </source>
</reference>
<organism evidence="4">
    <name type="scientific">Mycobacterium triplex</name>
    <dbReference type="NCBI Taxonomy" id="47839"/>
    <lineage>
        <taxon>Bacteria</taxon>
        <taxon>Bacillati</taxon>
        <taxon>Actinomycetota</taxon>
        <taxon>Actinomycetes</taxon>
        <taxon>Mycobacteriales</taxon>
        <taxon>Mycobacteriaceae</taxon>
        <taxon>Mycobacterium</taxon>
        <taxon>Mycobacterium simiae complex</taxon>
    </lineage>
</organism>
<keyword evidence="1" id="KW-0472">Membrane</keyword>
<name>A0A024JZL5_9MYCO</name>
<dbReference type="Proteomes" id="UP000028880">
    <property type="component" value="Unassembled WGS sequence"/>
</dbReference>
<dbReference type="NCBIfam" id="TIGR00996">
    <property type="entry name" value="Mtu_fam_mce"/>
    <property type="match status" value="1"/>
</dbReference>
<keyword evidence="6" id="KW-1185">Reference proteome</keyword>
<dbReference type="GO" id="GO:0005576">
    <property type="term" value="C:extracellular region"/>
    <property type="evidence" value="ECO:0007669"/>
    <property type="project" value="TreeGrafter"/>
</dbReference>
<dbReference type="Pfam" id="PF11887">
    <property type="entry name" value="Mce4_CUP1"/>
    <property type="match status" value="1"/>
</dbReference>
<gene>
    <name evidence="5" type="ORF">AWC29_12090</name>
    <name evidence="4" type="ORF">BN973_03587</name>
</gene>
<accession>A0A024JZL5</accession>
<dbReference type="InterPro" id="IPR052336">
    <property type="entry name" value="MlaD_Phospholipid_Transporter"/>
</dbReference>
<evidence type="ECO:0000256" key="1">
    <source>
        <dbReference type="SAM" id="Phobius"/>
    </source>
</evidence>
<protein>
    <submittedName>
        <fullName evidence="5">Mammalian cell entry protein</fullName>
    </submittedName>
    <submittedName>
        <fullName evidence="4">Virulence factor Mce</fullName>
    </submittedName>
</protein>
<dbReference type="Proteomes" id="UP000193710">
    <property type="component" value="Unassembled WGS sequence"/>
</dbReference>
<dbReference type="AlphaFoldDB" id="A0A024JZL5"/>
<dbReference type="InterPro" id="IPR005693">
    <property type="entry name" value="Mce"/>
</dbReference>
<dbReference type="InterPro" id="IPR003399">
    <property type="entry name" value="Mce/MlaD"/>
</dbReference>
<feature type="transmembrane region" description="Helical" evidence="1">
    <location>
        <begin position="7"/>
        <end position="28"/>
    </location>
</feature>
<dbReference type="OrthoDB" id="338143at2"/>
<feature type="domain" description="Mammalian cell entry C-terminal" evidence="3">
    <location>
        <begin position="118"/>
        <end position="211"/>
    </location>
</feature>
<dbReference type="RefSeq" id="WP_036469730.1">
    <property type="nucleotide sequence ID" value="NZ_HG964446.1"/>
</dbReference>
<dbReference type="GO" id="GO:0051701">
    <property type="term" value="P:biological process involved in interaction with host"/>
    <property type="evidence" value="ECO:0007669"/>
    <property type="project" value="TreeGrafter"/>
</dbReference>
<dbReference type="eggNOG" id="COG1463">
    <property type="taxonomic scope" value="Bacteria"/>
</dbReference>
<sequence>MRFRAPLIGLTLFMVVALTLTWLVYVSLRRDVAGDTAKYSALFTDVYGLREGDDVRMAGVRVGRVESIDLDGKLARVAFVVQTDQHLYGNTVASVTYQNIVGQRYLGLSLGPEGNQALLPPGSVLPPARTEPSFDVTALLNGYEPLFSLLNPQDADNLTKGIIASLQGDTASLTTLISQTSTLAETFAGRDQTLGDVITNLNKVVGNLAQQNDNLDGVITQTRDVVDRLDRRRPELVASVGELSRVMGRLSTSANDVYPALREFIDRKPGVARHLMDVEPQLAFFGDNIPLLLKGLVRVGNQGAYGNAYVCDVNFMGFFPGLNDVVPIIVAAATPGNKMWHTPRCRSTAGG</sequence>
<dbReference type="EMBL" id="HG964446">
    <property type="protein sequence ID" value="CDO89215.1"/>
    <property type="molecule type" value="Genomic_DNA"/>
</dbReference>
<keyword evidence="1" id="KW-1133">Transmembrane helix</keyword>
<keyword evidence="1" id="KW-0812">Transmembrane</keyword>
<dbReference type="HOGENOM" id="CLU_026704_1_0_11"/>
<feature type="domain" description="Mce/MlaD" evidence="2">
    <location>
        <begin position="37"/>
        <end position="109"/>
    </location>
</feature>
<evidence type="ECO:0000259" key="3">
    <source>
        <dbReference type="Pfam" id="PF11887"/>
    </source>
</evidence>
<evidence type="ECO:0000259" key="2">
    <source>
        <dbReference type="Pfam" id="PF02470"/>
    </source>
</evidence>
<dbReference type="Pfam" id="PF02470">
    <property type="entry name" value="MlaD"/>
    <property type="match status" value="1"/>
</dbReference>
<reference evidence="4" key="2">
    <citation type="submission" date="2014-04" db="EMBL/GenBank/DDBJ databases">
        <authorList>
            <person name="Xu Y.W."/>
            <person name="Yang Q."/>
        </authorList>
    </citation>
    <scope>NUCLEOTIDE SEQUENCE</scope>
    <source>
        <strain evidence="4">DSM 44626</strain>
    </source>
</reference>
<proteinExistence type="predicted"/>
<dbReference type="STRING" id="47839.BN973_03587"/>
<evidence type="ECO:0000313" key="5">
    <source>
        <dbReference type="EMBL" id="ORX05181.1"/>
    </source>
</evidence>
<evidence type="ECO:0000313" key="4">
    <source>
        <dbReference type="EMBL" id="CDO89215.1"/>
    </source>
</evidence>